<evidence type="ECO:0000313" key="1">
    <source>
        <dbReference type="EMBL" id="QJA56604.1"/>
    </source>
</evidence>
<sequence length="442" mass="48484">MPGNKPIKISRFVGMDNIKKSESLFVGREANAQPRIILNADVATGGRLIKRDGSTKKISLTNPHSLWSGTTAMMCVAGGYLYRLQQGAAIQICAMPGPDTPTFFAEIKDKVYVSNKYWNTIFDPVTNTNTDWGMTLPEQPIVSTTDGNLPAGIYHLCFTQFSGREISGNGPIAQIEITADQGISIANRSSDTIVWMTDPNGNEFYLIGERDVIVTMGSSEPLPSFLCSPPPFMECLTYAFGRVWGSVDKTLYYGEPLHPEWFRLQFNKFEFDSNITLVAQVPTGLFVGCEDVTYFLAGTEPHQMKQTLAGKGAVPGTLSYCNNVPELGDILSPAEKVFVSVPVWLSQEGIVIGNMSGRLYNLTQQKVKFRPGQRGASVHRMKDGEFQFLTSFKQGSPGSGFGMSDDATAEVMRNGRVLTGDWSDRNRDGIGFGDSVELEVNP</sequence>
<protein>
    <submittedName>
        <fullName evidence="1">Putative structural protein</fullName>
    </submittedName>
</protein>
<dbReference type="EMBL" id="MT141229">
    <property type="protein sequence ID" value="QJA56604.1"/>
    <property type="molecule type" value="Genomic_DNA"/>
</dbReference>
<proteinExistence type="predicted"/>
<name>A0A6M3IGQ9_9ZZZZ</name>
<accession>A0A6M3IGQ9</accession>
<dbReference type="AlphaFoldDB" id="A0A6M3IGQ9"/>
<reference evidence="1" key="1">
    <citation type="submission" date="2020-03" db="EMBL/GenBank/DDBJ databases">
        <title>The deep terrestrial virosphere.</title>
        <authorList>
            <person name="Holmfeldt K."/>
            <person name="Nilsson E."/>
            <person name="Simone D."/>
            <person name="Lopez-Fernandez M."/>
            <person name="Wu X."/>
            <person name="de Brujin I."/>
            <person name="Lundin D."/>
            <person name="Andersson A."/>
            <person name="Bertilsson S."/>
            <person name="Dopson M."/>
        </authorList>
    </citation>
    <scope>NUCLEOTIDE SEQUENCE</scope>
    <source>
        <strain evidence="1">MM415B01819</strain>
    </source>
</reference>
<organism evidence="1">
    <name type="scientific">viral metagenome</name>
    <dbReference type="NCBI Taxonomy" id="1070528"/>
    <lineage>
        <taxon>unclassified sequences</taxon>
        <taxon>metagenomes</taxon>
        <taxon>organismal metagenomes</taxon>
    </lineage>
</organism>
<gene>
    <name evidence="1" type="ORF">MM415B01819_0003</name>
</gene>